<keyword evidence="2" id="KW-1185">Reference proteome</keyword>
<dbReference type="OrthoDB" id="64044at2759"/>
<comment type="caution">
    <text evidence="1">The sequence shown here is derived from an EMBL/GenBank/DDBJ whole genome shotgun (WGS) entry which is preliminary data.</text>
</comment>
<evidence type="ECO:0000313" key="1">
    <source>
        <dbReference type="EMBL" id="GMI37952.1"/>
    </source>
</evidence>
<proteinExistence type="predicted"/>
<dbReference type="Proteomes" id="UP001165065">
    <property type="component" value="Unassembled WGS sequence"/>
</dbReference>
<gene>
    <name evidence="1" type="ORF">TrCOL_g5141</name>
</gene>
<organism evidence="1 2">
    <name type="scientific">Triparma columacea</name>
    <dbReference type="NCBI Taxonomy" id="722753"/>
    <lineage>
        <taxon>Eukaryota</taxon>
        <taxon>Sar</taxon>
        <taxon>Stramenopiles</taxon>
        <taxon>Ochrophyta</taxon>
        <taxon>Bolidophyceae</taxon>
        <taxon>Parmales</taxon>
        <taxon>Triparmaceae</taxon>
        <taxon>Triparma</taxon>
    </lineage>
</organism>
<sequence length="351" mass="41372">MEEDVFLQARRLDDLASCATVKDAFVKNGLQPDDKIDRREQVLMFRTIEKEMESGLKTLMEMGKFDEAKEMGFRLEGLRAEFGGLQTKDEMARQNKQKSLFDKAKKIKSKQLSGRHRDWTSQVESHCKEFVEESEREFEIQRENLALEMSRIEKPRIKYSKARMEYKNAEVKLSHLKQYDDAKNVRRMLKTIDAREEAAWDKAFEDKMQAKIDKLTEFQKNARARHVEKMSAITWKELRKREKEKYISETNVNNKKKDMHHAMYIDSKMKPELAVHPSALLKKRTNYNRNASKLRGEQLLDKVKGKKEGDAVFIESLCDLHKFGDKTLNGTTRYEDKLQWSGYKSGQEYFD</sequence>
<name>A0A9W7L7K6_9STRA</name>
<evidence type="ECO:0000313" key="2">
    <source>
        <dbReference type="Proteomes" id="UP001165065"/>
    </source>
</evidence>
<dbReference type="AlphaFoldDB" id="A0A9W7L7K6"/>
<reference evidence="2" key="1">
    <citation type="journal article" date="2023" name="Commun. Biol.">
        <title>Genome analysis of Parmales, the sister group of diatoms, reveals the evolutionary specialization of diatoms from phago-mixotrophs to photoautotrophs.</title>
        <authorList>
            <person name="Ban H."/>
            <person name="Sato S."/>
            <person name="Yoshikawa S."/>
            <person name="Yamada K."/>
            <person name="Nakamura Y."/>
            <person name="Ichinomiya M."/>
            <person name="Sato N."/>
            <person name="Blanc-Mathieu R."/>
            <person name="Endo H."/>
            <person name="Kuwata A."/>
            <person name="Ogata H."/>
        </authorList>
    </citation>
    <scope>NUCLEOTIDE SEQUENCE [LARGE SCALE GENOMIC DNA]</scope>
</reference>
<accession>A0A9W7L7K6</accession>
<protein>
    <submittedName>
        <fullName evidence="1">Uncharacterized protein</fullName>
    </submittedName>
</protein>
<dbReference type="EMBL" id="BRYA01000078">
    <property type="protein sequence ID" value="GMI37952.1"/>
    <property type="molecule type" value="Genomic_DNA"/>
</dbReference>